<evidence type="ECO:0000313" key="4">
    <source>
        <dbReference type="EMBL" id="CAD7628585.1"/>
    </source>
</evidence>
<dbReference type="PANTHER" id="PTHR23048">
    <property type="entry name" value="MYOSIN LIGHT CHAIN 1, 3"/>
    <property type="match status" value="1"/>
</dbReference>
<evidence type="ECO:0000313" key="5">
    <source>
        <dbReference type="Proteomes" id="UP000759131"/>
    </source>
</evidence>
<keyword evidence="5" id="KW-1185">Reference proteome</keyword>
<dbReference type="Proteomes" id="UP000759131">
    <property type="component" value="Unassembled WGS sequence"/>
</dbReference>
<evidence type="ECO:0000259" key="3">
    <source>
        <dbReference type="PROSITE" id="PS50222"/>
    </source>
</evidence>
<organism evidence="4">
    <name type="scientific">Medioppia subpectinata</name>
    <dbReference type="NCBI Taxonomy" id="1979941"/>
    <lineage>
        <taxon>Eukaryota</taxon>
        <taxon>Metazoa</taxon>
        <taxon>Ecdysozoa</taxon>
        <taxon>Arthropoda</taxon>
        <taxon>Chelicerata</taxon>
        <taxon>Arachnida</taxon>
        <taxon>Acari</taxon>
        <taxon>Acariformes</taxon>
        <taxon>Sarcoptiformes</taxon>
        <taxon>Oribatida</taxon>
        <taxon>Brachypylina</taxon>
        <taxon>Oppioidea</taxon>
        <taxon>Oppiidae</taxon>
        <taxon>Medioppia</taxon>
    </lineage>
</organism>
<feature type="domain" description="EF-hand" evidence="3">
    <location>
        <begin position="87"/>
        <end position="122"/>
    </location>
</feature>
<dbReference type="PANTHER" id="PTHR23048:SF0">
    <property type="entry name" value="CALMODULIN LIKE 3"/>
    <property type="match status" value="1"/>
</dbReference>
<protein>
    <recommendedName>
        <fullName evidence="3">EF-hand domain-containing protein</fullName>
    </recommendedName>
</protein>
<proteinExistence type="predicted"/>
<dbReference type="EMBL" id="OC860440">
    <property type="protein sequence ID" value="CAD7628585.1"/>
    <property type="molecule type" value="Genomic_DNA"/>
</dbReference>
<keyword evidence="1" id="KW-0677">Repeat</keyword>
<dbReference type="EMBL" id="CAJPIZ010005865">
    <property type="protein sequence ID" value="CAG2109015.1"/>
    <property type="molecule type" value="Genomic_DNA"/>
</dbReference>
<feature type="domain" description="EF-hand" evidence="3">
    <location>
        <begin position="47"/>
        <end position="82"/>
    </location>
</feature>
<keyword evidence="2" id="KW-0106">Calcium</keyword>
<feature type="non-terminal residue" evidence="4">
    <location>
        <position position="1"/>
    </location>
</feature>
<name>A0A7R9KT41_9ACAR</name>
<dbReference type="InterPro" id="IPR018247">
    <property type="entry name" value="EF_Hand_1_Ca_BS"/>
</dbReference>
<evidence type="ECO:0000256" key="2">
    <source>
        <dbReference type="ARBA" id="ARBA00022837"/>
    </source>
</evidence>
<accession>A0A7R9KT41</accession>
<dbReference type="CDD" id="cd00051">
    <property type="entry name" value="EFh"/>
    <property type="match status" value="1"/>
</dbReference>
<dbReference type="GO" id="GO:0005509">
    <property type="term" value="F:calcium ion binding"/>
    <property type="evidence" value="ECO:0007669"/>
    <property type="project" value="InterPro"/>
</dbReference>
<dbReference type="SUPFAM" id="SSF47473">
    <property type="entry name" value="EF-hand"/>
    <property type="match status" value="1"/>
</dbReference>
<sequence length="205" mass="23558">MIRTRDTDLTTEQVQVIRHTFDTFDPAHKSYLPYDTVEYMVRIMRVATGKDLQFIVANADTNGDQRIQFDEFLALAERFLIEEGPDVVAQDLRQAFDTYNTDSDGMISDADMKEILRAMDVELTADELDVLVDQLDRDGSGSVHFNELTTVYFSYPNVYSVNVKPSTGLQLPAITICTERDVFFDKTRINNELGLSNEYEKWKEK</sequence>
<gene>
    <name evidence="4" type="ORF">OSB1V03_LOCUS9006</name>
</gene>
<dbReference type="Gene3D" id="1.10.238.10">
    <property type="entry name" value="EF-hand"/>
    <property type="match status" value="2"/>
</dbReference>
<dbReference type="InterPro" id="IPR050230">
    <property type="entry name" value="CALM/Myosin/TropC-like"/>
</dbReference>
<dbReference type="AlphaFoldDB" id="A0A7R9KT41"/>
<dbReference type="SMART" id="SM00054">
    <property type="entry name" value="EFh"/>
    <property type="match status" value="3"/>
</dbReference>
<feature type="domain" description="EF-hand" evidence="3">
    <location>
        <begin position="123"/>
        <end position="158"/>
    </location>
</feature>
<dbReference type="FunFam" id="1.10.238.10:FF:000001">
    <property type="entry name" value="Calmodulin 1"/>
    <property type="match status" value="1"/>
</dbReference>
<dbReference type="GO" id="GO:0016460">
    <property type="term" value="C:myosin II complex"/>
    <property type="evidence" value="ECO:0007669"/>
    <property type="project" value="TreeGrafter"/>
</dbReference>
<dbReference type="Pfam" id="PF13499">
    <property type="entry name" value="EF-hand_7"/>
    <property type="match status" value="2"/>
</dbReference>
<dbReference type="InterPro" id="IPR011992">
    <property type="entry name" value="EF-hand-dom_pair"/>
</dbReference>
<dbReference type="InterPro" id="IPR002048">
    <property type="entry name" value="EF_hand_dom"/>
</dbReference>
<evidence type="ECO:0000256" key="1">
    <source>
        <dbReference type="ARBA" id="ARBA00022737"/>
    </source>
</evidence>
<dbReference type="PROSITE" id="PS00018">
    <property type="entry name" value="EF_HAND_1"/>
    <property type="match status" value="1"/>
</dbReference>
<dbReference type="OrthoDB" id="26525at2759"/>
<dbReference type="PROSITE" id="PS50222">
    <property type="entry name" value="EF_HAND_2"/>
    <property type="match status" value="3"/>
</dbReference>
<reference evidence="4" key="1">
    <citation type="submission" date="2020-11" db="EMBL/GenBank/DDBJ databases">
        <authorList>
            <person name="Tran Van P."/>
        </authorList>
    </citation>
    <scope>NUCLEOTIDE SEQUENCE</scope>
</reference>